<dbReference type="VEuPathDB" id="FungiDB:RhiirA1_454666"/>
<sequence>MNHKIELQKLHSDDELFYRIKIFVNDLLTFNDSEDARSRLEKDPMVKFFFSNEYFSEKDINYLLDFPTASGLSVSELLSVELSNKHEVCSSHELAPLLQEIFGIQKGFQKEKDFKGSLKKFEKNWKKSKKHIGN</sequence>
<name>A0A2I1H4J0_9GLOM</name>
<dbReference type="EMBL" id="LLXI01001463">
    <property type="protein sequence ID" value="PKY53799.1"/>
    <property type="molecule type" value="Genomic_DNA"/>
</dbReference>
<dbReference type="VEuPathDB" id="FungiDB:FUN_009141"/>
<dbReference type="AlphaFoldDB" id="A0A2I1H4J0"/>
<keyword evidence="2" id="KW-1185">Reference proteome</keyword>
<dbReference type="Proteomes" id="UP000234323">
    <property type="component" value="Unassembled WGS sequence"/>
</dbReference>
<accession>A0A2I1H4J0</accession>
<evidence type="ECO:0000313" key="1">
    <source>
        <dbReference type="EMBL" id="PKY53799.1"/>
    </source>
</evidence>
<reference evidence="1 2" key="1">
    <citation type="submission" date="2015-10" db="EMBL/GenBank/DDBJ databases">
        <title>Genome analyses suggest a sexual origin of heterokaryosis in a supposedly ancient asexual fungus.</title>
        <authorList>
            <person name="Ropars J."/>
            <person name="Sedzielewska K."/>
            <person name="Noel J."/>
            <person name="Charron P."/>
            <person name="Farinelli L."/>
            <person name="Marton T."/>
            <person name="Kruger M."/>
            <person name="Pelin A."/>
            <person name="Brachmann A."/>
            <person name="Corradi N."/>
        </authorList>
    </citation>
    <scope>NUCLEOTIDE SEQUENCE [LARGE SCALE GENOMIC DNA]</scope>
    <source>
        <strain evidence="1 2">A4</strain>
    </source>
</reference>
<evidence type="ECO:0000313" key="2">
    <source>
        <dbReference type="Proteomes" id="UP000234323"/>
    </source>
</evidence>
<protein>
    <submittedName>
        <fullName evidence="1">Uncharacterized protein</fullName>
    </submittedName>
</protein>
<gene>
    <name evidence="1" type="ORF">RhiirA4_472214</name>
</gene>
<dbReference type="VEuPathDB" id="FungiDB:RhiirFUN_007945"/>
<comment type="caution">
    <text evidence="1">The sequence shown here is derived from an EMBL/GenBank/DDBJ whole genome shotgun (WGS) entry which is preliminary data.</text>
</comment>
<proteinExistence type="predicted"/>
<organism evidence="1 2">
    <name type="scientific">Rhizophagus irregularis</name>
    <dbReference type="NCBI Taxonomy" id="588596"/>
    <lineage>
        <taxon>Eukaryota</taxon>
        <taxon>Fungi</taxon>
        <taxon>Fungi incertae sedis</taxon>
        <taxon>Mucoromycota</taxon>
        <taxon>Glomeromycotina</taxon>
        <taxon>Glomeromycetes</taxon>
        <taxon>Glomerales</taxon>
        <taxon>Glomeraceae</taxon>
        <taxon>Rhizophagus</taxon>
    </lineage>
</organism>